<dbReference type="GO" id="GO:0006508">
    <property type="term" value="P:proteolysis"/>
    <property type="evidence" value="ECO:0007669"/>
    <property type="project" value="InterPro"/>
</dbReference>
<dbReference type="Gene3D" id="2.30.42.10">
    <property type="match status" value="1"/>
</dbReference>
<feature type="domain" description="PDZ" evidence="2">
    <location>
        <begin position="329"/>
        <end position="380"/>
    </location>
</feature>
<dbReference type="PROSITE" id="PS50106">
    <property type="entry name" value="PDZ"/>
    <property type="match status" value="1"/>
</dbReference>
<dbReference type="OrthoDB" id="9762302at2"/>
<dbReference type="InterPro" id="IPR007484">
    <property type="entry name" value="Peptidase_M28"/>
</dbReference>
<dbReference type="Pfam" id="PF17820">
    <property type="entry name" value="PDZ_6"/>
    <property type="match status" value="1"/>
</dbReference>
<evidence type="ECO:0000313" key="3">
    <source>
        <dbReference type="EMBL" id="QEH34413.1"/>
    </source>
</evidence>
<dbReference type="Proteomes" id="UP000324233">
    <property type="component" value="Chromosome"/>
</dbReference>
<dbReference type="PANTHER" id="PTHR12147:SF26">
    <property type="entry name" value="PEPTIDASE M28 DOMAIN-CONTAINING PROTEIN"/>
    <property type="match status" value="1"/>
</dbReference>
<dbReference type="InterPro" id="IPR036034">
    <property type="entry name" value="PDZ_sf"/>
</dbReference>
<dbReference type="PANTHER" id="PTHR12147">
    <property type="entry name" value="METALLOPEPTIDASE M28 FAMILY MEMBER"/>
    <property type="match status" value="1"/>
</dbReference>
<sequence length="520" mass="54705">MSRIARIAAALAVVLAEPCLPADEPGPFTAARFREHVAFLASDALEGRKAGSEGAAKAADYIAERFRAAGLSPAGDAGTYFQAFTARRDLRCRNVVGVLPGDGGLAGENVIVAAHYDHLGRVQLGAGDAGDATFNGADDNASGVAGMLLMLEDIARDRAARPDAARRAVVFLATDAEEQGLQGAAHYADHPALPLDRAAAMLNLDMIGRLSGGRLFALDAETSPGLASAIRERARSSRVRVETRIGGNERSDHVLFLRRRIPSVHFYTGLHADYHEVGDELSTIDCEGGARIAALGAGFVRFAAGHPGRFEYRRVEPGMDIRNALALAGRLGVVPAGGSQGGRHPRIVLVVPGSLAARKGVKVGDEIASINGVAMDRIEDAILAISQLRLDQPQRVTILRGGEPIDVRVAAGELTDLTGPRREAAPGGRIAVTFQFTPPAGTEQVSVGGDFGASHAHEERPMEGPGPGGRYTLRLILDPGDYAYNFQCRGPGADGSYPDPTNTEQDEFGNSVLRVGAAPR</sequence>
<dbReference type="InterPro" id="IPR013783">
    <property type="entry name" value="Ig-like_fold"/>
</dbReference>
<reference evidence="3 4" key="1">
    <citation type="submission" date="2019-08" db="EMBL/GenBank/DDBJ databases">
        <title>Deep-cultivation of Planctomycetes and their phenomic and genomic characterization uncovers novel biology.</title>
        <authorList>
            <person name="Wiegand S."/>
            <person name="Jogler M."/>
            <person name="Boedeker C."/>
            <person name="Pinto D."/>
            <person name="Vollmers J."/>
            <person name="Rivas-Marin E."/>
            <person name="Kohn T."/>
            <person name="Peeters S.H."/>
            <person name="Heuer A."/>
            <person name="Rast P."/>
            <person name="Oberbeckmann S."/>
            <person name="Bunk B."/>
            <person name="Jeske O."/>
            <person name="Meyerdierks A."/>
            <person name="Storesund J.E."/>
            <person name="Kallscheuer N."/>
            <person name="Luecker S."/>
            <person name="Lage O.M."/>
            <person name="Pohl T."/>
            <person name="Merkel B.J."/>
            <person name="Hornburger P."/>
            <person name="Mueller R.-W."/>
            <person name="Bruemmer F."/>
            <person name="Labrenz M."/>
            <person name="Spormann A.M."/>
            <person name="Op den Camp H."/>
            <person name="Overmann J."/>
            <person name="Amann R."/>
            <person name="Jetten M.S.M."/>
            <person name="Mascher T."/>
            <person name="Medema M.H."/>
            <person name="Devos D.P."/>
            <person name="Kaster A.-K."/>
            <person name="Ovreas L."/>
            <person name="Rohde M."/>
            <person name="Galperin M.Y."/>
            <person name="Jogler C."/>
        </authorList>
    </citation>
    <scope>NUCLEOTIDE SEQUENCE [LARGE SCALE GENOMIC DNA]</scope>
    <source>
        <strain evidence="3 4">OJF2</strain>
    </source>
</reference>
<dbReference type="KEGG" id="agv:OJF2_29520"/>
<evidence type="ECO:0000313" key="4">
    <source>
        <dbReference type="Proteomes" id="UP000324233"/>
    </source>
</evidence>
<dbReference type="Gene3D" id="2.60.40.10">
    <property type="entry name" value="Immunoglobulins"/>
    <property type="match status" value="1"/>
</dbReference>
<dbReference type="GO" id="GO:0008235">
    <property type="term" value="F:metalloexopeptidase activity"/>
    <property type="evidence" value="ECO:0007669"/>
    <property type="project" value="InterPro"/>
</dbReference>
<dbReference type="EMBL" id="CP042997">
    <property type="protein sequence ID" value="QEH34413.1"/>
    <property type="molecule type" value="Genomic_DNA"/>
</dbReference>
<dbReference type="GO" id="GO:0004177">
    <property type="term" value="F:aminopeptidase activity"/>
    <property type="evidence" value="ECO:0007669"/>
    <property type="project" value="UniProtKB-KW"/>
</dbReference>
<organism evidence="3 4">
    <name type="scientific">Aquisphaera giovannonii</name>
    <dbReference type="NCBI Taxonomy" id="406548"/>
    <lineage>
        <taxon>Bacteria</taxon>
        <taxon>Pseudomonadati</taxon>
        <taxon>Planctomycetota</taxon>
        <taxon>Planctomycetia</taxon>
        <taxon>Isosphaerales</taxon>
        <taxon>Isosphaeraceae</taxon>
        <taxon>Aquisphaera</taxon>
    </lineage>
</organism>
<gene>
    <name evidence="3" type="primary">ywaD_3</name>
    <name evidence="3" type="ORF">OJF2_29520</name>
</gene>
<accession>A0A5B9W1I2</accession>
<evidence type="ECO:0000259" key="2">
    <source>
        <dbReference type="PROSITE" id="PS50106"/>
    </source>
</evidence>
<dbReference type="Pfam" id="PF04389">
    <property type="entry name" value="Peptidase_M28"/>
    <property type="match status" value="1"/>
</dbReference>
<keyword evidence="3" id="KW-0031">Aminopeptidase</keyword>
<name>A0A5B9W1I2_9BACT</name>
<dbReference type="InterPro" id="IPR001478">
    <property type="entry name" value="PDZ"/>
</dbReference>
<dbReference type="RefSeq" id="WP_148594344.1">
    <property type="nucleotide sequence ID" value="NZ_CP042997.1"/>
</dbReference>
<dbReference type="AlphaFoldDB" id="A0A5B9W1I2"/>
<dbReference type="SUPFAM" id="SSF50156">
    <property type="entry name" value="PDZ domain-like"/>
    <property type="match status" value="1"/>
</dbReference>
<dbReference type="SUPFAM" id="SSF53187">
    <property type="entry name" value="Zn-dependent exopeptidases"/>
    <property type="match status" value="1"/>
</dbReference>
<proteinExistence type="predicted"/>
<protein>
    <submittedName>
        <fullName evidence="3">Aminopeptidase YwaD</fullName>
        <ecNumber evidence="3">3.4.11.6</ecNumber>
    </submittedName>
</protein>
<dbReference type="InterPro" id="IPR045175">
    <property type="entry name" value="M28_fam"/>
</dbReference>
<dbReference type="EC" id="3.4.11.6" evidence="3"/>
<keyword evidence="4" id="KW-1185">Reference proteome</keyword>
<dbReference type="Gene3D" id="3.40.630.10">
    <property type="entry name" value="Zn peptidases"/>
    <property type="match status" value="1"/>
</dbReference>
<evidence type="ECO:0000256" key="1">
    <source>
        <dbReference type="SAM" id="MobiDB-lite"/>
    </source>
</evidence>
<dbReference type="InterPro" id="IPR041489">
    <property type="entry name" value="PDZ_6"/>
</dbReference>
<keyword evidence="3" id="KW-0378">Hydrolase</keyword>
<dbReference type="SMART" id="SM00228">
    <property type="entry name" value="PDZ"/>
    <property type="match status" value="1"/>
</dbReference>
<feature type="region of interest" description="Disordered" evidence="1">
    <location>
        <begin position="491"/>
        <end position="520"/>
    </location>
</feature>
<keyword evidence="3" id="KW-0645">Protease</keyword>